<proteinExistence type="predicted"/>
<dbReference type="OrthoDB" id="3579817at2"/>
<comment type="caution">
    <text evidence="2">The sequence shown here is derived from an EMBL/GenBank/DDBJ whole genome shotgun (WGS) entry which is preliminary data.</text>
</comment>
<protein>
    <submittedName>
        <fullName evidence="2">Uncharacterized protein</fullName>
    </submittedName>
</protein>
<gene>
    <name evidence="2" type="ORF">EV378_5066</name>
</gene>
<keyword evidence="3" id="KW-1185">Reference proteome</keyword>
<evidence type="ECO:0000313" key="3">
    <source>
        <dbReference type="Proteomes" id="UP000295560"/>
    </source>
</evidence>
<evidence type="ECO:0000313" key="2">
    <source>
        <dbReference type="EMBL" id="TCK21091.1"/>
    </source>
</evidence>
<reference evidence="2 3" key="1">
    <citation type="submission" date="2019-03" db="EMBL/GenBank/DDBJ databases">
        <title>Sequencing the genomes of 1000 actinobacteria strains.</title>
        <authorList>
            <person name="Klenk H.-P."/>
        </authorList>
    </citation>
    <scope>NUCLEOTIDE SEQUENCE [LARGE SCALE GENOMIC DNA]</scope>
    <source>
        <strain evidence="2 3">DSM 44969</strain>
    </source>
</reference>
<dbReference type="Proteomes" id="UP000295560">
    <property type="component" value="Unassembled WGS sequence"/>
</dbReference>
<feature type="compositionally biased region" description="Basic and acidic residues" evidence="1">
    <location>
        <begin position="37"/>
        <end position="55"/>
    </location>
</feature>
<organism evidence="2 3">
    <name type="scientific">Pseudonocardia endophytica</name>
    <dbReference type="NCBI Taxonomy" id="401976"/>
    <lineage>
        <taxon>Bacteria</taxon>
        <taxon>Bacillati</taxon>
        <taxon>Actinomycetota</taxon>
        <taxon>Actinomycetes</taxon>
        <taxon>Pseudonocardiales</taxon>
        <taxon>Pseudonocardiaceae</taxon>
        <taxon>Pseudonocardia</taxon>
    </lineage>
</organism>
<sequence length="160" mass="18290">MTATSNSGPATGDEPWWDAGLRLESLRVGLSPSPASEHPDPDPDQPEHDRVEQELGGWERHLGELLAPFVAWLATQGLDEPERRRHRDAAERFLRWSYTDPGPVESRRRRYEDHLGGHDPGHLADARAGLGWWTDHRQILARTQMADRNGHQPHFPHKQR</sequence>
<name>A0A4R1HJD2_PSEEN</name>
<dbReference type="AlphaFoldDB" id="A0A4R1HJD2"/>
<accession>A0A4R1HJD2</accession>
<feature type="region of interest" description="Disordered" evidence="1">
    <location>
        <begin position="27"/>
        <end position="55"/>
    </location>
</feature>
<evidence type="ECO:0000256" key="1">
    <source>
        <dbReference type="SAM" id="MobiDB-lite"/>
    </source>
</evidence>
<dbReference type="RefSeq" id="WP_132429885.1">
    <property type="nucleotide sequence ID" value="NZ_SMFZ01000002.1"/>
</dbReference>
<dbReference type="EMBL" id="SMFZ01000002">
    <property type="protein sequence ID" value="TCK21091.1"/>
    <property type="molecule type" value="Genomic_DNA"/>
</dbReference>